<dbReference type="EMBL" id="CAJPIZ010005585">
    <property type="protein sequence ID" value="CAG2108749.1"/>
    <property type="molecule type" value="Genomic_DNA"/>
</dbReference>
<reference evidence="3" key="1">
    <citation type="submission" date="2020-11" db="EMBL/GenBank/DDBJ databases">
        <authorList>
            <person name="Tran Van P."/>
        </authorList>
    </citation>
    <scope>NUCLEOTIDE SEQUENCE</scope>
</reference>
<gene>
    <name evidence="3" type="ORF">OSB1V03_LOCUS8741</name>
</gene>
<evidence type="ECO:0000313" key="4">
    <source>
        <dbReference type="Proteomes" id="UP000759131"/>
    </source>
</evidence>
<proteinExistence type="predicted"/>
<evidence type="ECO:0000256" key="1">
    <source>
        <dbReference type="ARBA" id="ARBA00023157"/>
    </source>
</evidence>
<keyword evidence="4" id="KW-1185">Reference proteome</keyword>
<name>A0A7R9KUJ4_9ACAR</name>
<dbReference type="AlphaFoldDB" id="A0A7R9KUJ4"/>
<dbReference type="OrthoDB" id="73209at2759"/>
<dbReference type="Proteomes" id="UP000759131">
    <property type="component" value="Unassembled WGS sequence"/>
</dbReference>
<protein>
    <submittedName>
        <fullName evidence="3">Uncharacterized protein</fullName>
    </submittedName>
</protein>
<comment type="caution">
    <text evidence="2">Lacks conserved residue(s) required for the propagation of feature annotation.</text>
</comment>
<dbReference type="PROSITE" id="PS50068">
    <property type="entry name" value="LDLRA_2"/>
    <property type="match status" value="1"/>
</dbReference>
<accession>A0A7R9KUJ4</accession>
<evidence type="ECO:0000313" key="3">
    <source>
        <dbReference type="EMBL" id="CAD7628319.1"/>
    </source>
</evidence>
<dbReference type="EMBL" id="OC860160">
    <property type="protein sequence ID" value="CAD7628319.1"/>
    <property type="molecule type" value="Genomic_DNA"/>
</dbReference>
<keyword evidence="1" id="KW-1015">Disulfide bond</keyword>
<dbReference type="InterPro" id="IPR002172">
    <property type="entry name" value="LDrepeatLR_classA_rpt"/>
</dbReference>
<organism evidence="3">
    <name type="scientific">Medioppia subpectinata</name>
    <dbReference type="NCBI Taxonomy" id="1979941"/>
    <lineage>
        <taxon>Eukaryota</taxon>
        <taxon>Metazoa</taxon>
        <taxon>Ecdysozoa</taxon>
        <taxon>Arthropoda</taxon>
        <taxon>Chelicerata</taxon>
        <taxon>Arachnida</taxon>
        <taxon>Acari</taxon>
        <taxon>Acariformes</taxon>
        <taxon>Sarcoptiformes</taxon>
        <taxon>Oribatida</taxon>
        <taxon>Brachypylina</taxon>
        <taxon>Oppioidea</taxon>
        <taxon>Oppiidae</taxon>
        <taxon>Medioppia</taxon>
    </lineage>
</organism>
<evidence type="ECO:0000256" key="2">
    <source>
        <dbReference type="PROSITE-ProRule" id="PRU00124"/>
    </source>
</evidence>
<dbReference type="InterPro" id="IPR023415">
    <property type="entry name" value="LDLR_class-A_CS"/>
</dbReference>
<dbReference type="PROSITE" id="PS01209">
    <property type="entry name" value="LDLRA_1"/>
    <property type="match status" value="1"/>
</dbReference>
<sequence length="125" mass="14359">MDTNLMIVFCQICIEMTANESCFYRCNSSQDETCVSRDQICDITKDCAHGDDEHQSCDKLPNGSYCGFGANDYCFWQNDDNESSYWAPEADTTEPNEWYLSYFNKKCSLPTLTSISIRRRLPIIA</sequence>